<protein>
    <submittedName>
        <fullName evidence="2">Uncharacterized protein</fullName>
    </submittedName>
</protein>
<name>A0ABD2LCR3_9BILA</name>
<sequence length="566" mass="62732">MENKEISTENVTEKETFVECPQATDEGGIPVSDEEDNDLLESDQMQTNEMASDEVQSVTLSTTINTIDEMSIAGEISKYIQSNRINLGELENSIDMWAICDAISAAHSGLPDSLLREAFLLVLEGSYAFAQNNPWMRKHIDQLSRIWKREMLSEKSTNRPTKFVSSSAEIEPQKETPEESVHPTESAAPHSPIPPVTEPKGNEQPQKEQGQVDAEALPTSDPSADFKSRRQRRQAAKRKRALAVMMGVGQMLKQARRTMDTETGQFDVDEDEFGNFTIGGTELTFESWGKLNAIRQSEVVHIGEQQQQSVPKEQQKSGEEGGANKQQNGGHLQAEEKAMGHKTEKLRRSVNDNSIASSTAGHLRHRTNENKNAANALLEGMAQRFPTVAEVEMPSQNDDEQRPVAASKVSLKKGRKAAKMERKQKRLEEKDEGELSSSDSEEPTSSEEEEEAANSADEAAAPKKSGARLVASRERRRTRRVDEQKQGVSSAQNLQALLRKCFELRTRIVGKLSIGQKAMFRDYLNKSISGALQHQSQQSQLQQLVHSAANPANDANGDPCPTMPNL</sequence>
<feature type="region of interest" description="Disordered" evidence="1">
    <location>
        <begin position="154"/>
        <end position="240"/>
    </location>
</feature>
<reference evidence="2 3" key="1">
    <citation type="submission" date="2024-10" db="EMBL/GenBank/DDBJ databases">
        <authorList>
            <person name="Kim D."/>
        </authorList>
    </citation>
    <scope>NUCLEOTIDE SEQUENCE [LARGE SCALE GENOMIC DNA]</scope>
    <source>
        <strain evidence="2">BH-2024</strain>
    </source>
</reference>
<feature type="region of interest" description="Disordered" evidence="1">
    <location>
        <begin position="1"/>
        <end position="41"/>
    </location>
</feature>
<keyword evidence="3" id="KW-1185">Reference proteome</keyword>
<evidence type="ECO:0000313" key="3">
    <source>
        <dbReference type="Proteomes" id="UP001620626"/>
    </source>
</evidence>
<feature type="compositionally biased region" description="Basic and acidic residues" evidence="1">
    <location>
        <begin position="171"/>
        <end position="182"/>
    </location>
</feature>
<dbReference type="EMBL" id="JBICBT010000458">
    <property type="protein sequence ID" value="KAL3113010.1"/>
    <property type="molecule type" value="Genomic_DNA"/>
</dbReference>
<comment type="caution">
    <text evidence="2">The sequence shown here is derived from an EMBL/GenBank/DDBJ whole genome shotgun (WGS) entry which is preliminary data.</text>
</comment>
<feature type="compositionally biased region" description="Acidic residues" evidence="1">
    <location>
        <begin position="430"/>
        <end position="452"/>
    </location>
</feature>
<feature type="compositionally biased region" description="Low complexity" evidence="1">
    <location>
        <begin position="539"/>
        <end position="559"/>
    </location>
</feature>
<dbReference type="Proteomes" id="UP001620626">
    <property type="component" value="Unassembled WGS sequence"/>
</dbReference>
<feature type="compositionally biased region" description="Basic and acidic residues" evidence="1">
    <location>
        <begin position="333"/>
        <end position="350"/>
    </location>
</feature>
<evidence type="ECO:0000313" key="2">
    <source>
        <dbReference type="EMBL" id="KAL3113010.1"/>
    </source>
</evidence>
<feature type="region of interest" description="Disordered" evidence="1">
    <location>
        <begin position="302"/>
        <end position="350"/>
    </location>
</feature>
<feature type="compositionally biased region" description="Basic residues" evidence="1">
    <location>
        <begin position="229"/>
        <end position="240"/>
    </location>
</feature>
<accession>A0ABD2LCR3</accession>
<feature type="compositionally biased region" description="Basic and acidic residues" evidence="1">
    <location>
        <begin position="418"/>
        <end position="429"/>
    </location>
</feature>
<dbReference type="AlphaFoldDB" id="A0ABD2LCR3"/>
<evidence type="ECO:0000256" key="1">
    <source>
        <dbReference type="SAM" id="MobiDB-lite"/>
    </source>
</evidence>
<feature type="compositionally biased region" description="Acidic residues" evidence="1">
    <location>
        <begin position="32"/>
        <end position="41"/>
    </location>
</feature>
<gene>
    <name evidence="2" type="ORF">niasHT_013475</name>
</gene>
<feature type="compositionally biased region" description="Basic and acidic residues" evidence="1">
    <location>
        <begin position="1"/>
        <end position="17"/>
    </location>
</feature>
<organism evidence="2 3">
    <name type="scientific">Heterodera trifolii</name>
    <dbReference type="NCBI Taxonomy" id="157864"/>
    <lineage>
        <taxon>Eukaryota</taxon>
        <taxon>Metazoa</taxon>
        <taxon>Ecdysozoa</taxon>
        <taxon>Nematoda</taxon>
        <taxon>Chromadorea</taxon>
        <taxon>Rhabditida</taxon>
        <taxon>Tylenchina</taxon>
        <taxon>Tylenchomorpha</taxon>
        <taxon>Tylenchoidea</taxon>
        <taxon>Heteroderidae</taxon>
        <taxon>Heteroderinae</taxon>
        <taxon>Heterodera</taxon>
    </lineage>
</organism>
<feature type="region of interest" description="Disordered" evidence="1">
    <location>
        <begin position="392"/>
        <end position="490"/>
    </location>
</feature>
<feature type="compositionally biased region" description="Polar residues" evidence="1">
    <location>
        <begin position="158"/>
        <end position="168"/>
    </location>
</feature>
<feature type="region of interest" description="Disordered" evidence="1">
    <location>
        <begin position="539"/>
        <end position="566"/>
    </location>
</feature>
<proteinExistence type="predicted"/>